<sequence length="85" mass="9542">MANQKILLNQRELIAINTQAAMDLLTLCLEVIRRIHPVHENMVLMGGTSWWVVTETSADTIDLTAATLELPETFIAKFARFVQAC</sequence>
<name>A0A3B1AHI2_9ZZZZ</name>
<reference evidence="1" key="1">
    <citation type="submission" date="2018-06" db="EMBL/GenBank/DDBJ databases">
        <authorList>
            <person name="Zhirakovskaya E."/>
        </authorList>
    </citation>
    <scope>NUCLEOTIDE SEQUENCE</scope>
</reference>
<proteinExistence type="predicted"/>
<accession>A0A3B1AHI2</accession>
<evidence type="ECO:0000313" key="1">
    <source>
        <dbReference type="EMBL" id="VAW97759.1"/>
    </source>
</evidence>
<protein>
    <submittedName>
        <fullName evidence="1">Uncharacterized protein</fullName>
    </submittedName>
</protein>
<organism evidence="1">
    <name type="scientific">hydrothermal vent metagenome</name>
    <dbReference type="NCBI Taxonomy" id="652676"/>
    <lineage>
        <taxon>unclassified sequences</taxon>
        <taxon>metagenomes</taxon>
        <taxon>ecological metagenomes</taxon>
    </lineage>
</organism>
<dbReference type="AlphaFoldDB" id="A0A3B1AHI2"/>
<gene>
    <name evidence="1" type="ORF">MNBD_GAMMA21-2956</name>
</gene>
<dbReference type="EMBL" id="UOFR01000053">
    <property type="protein sequence ID" value="VAW97759.1"/>
    <property type="molecule type" value="Genomic_DNA"/>
</dbReference>